<accession>A0A1M4MIY9</accession>
<dbReference type="STRING" id="118126.L21_0727"/>
<dbReference type="RefSeq" id="WP_074369138.1">
    <property type="nucleotide sequence ID" value="NZ_FMID01000019.1"/>
</dbReference>
<dbReference type="Proteomes" id="UP000184671">
    <property type="component" value="Unassembled WGS sequence"/>
</dbReference>
<name>A0A1M4MIY9_9EURY</name>
<protein>
    <submittedName>
        <fullName evidence="2">Uncharacterized protein</fullName>
    </submittedName>
</protein>
<dbReference type="OrthoDB" id="24735at2157"/>
<proteinExistence type="predicted"/>
<feature type="region of interest" description="Disordered" evidence="1">
    <location>
        <begin position="15"/>
        <end position="45"/>
    </location>
</feature>
<evidence type="ECO:0000256" key="1">
    <source>
        <dbReference type="SAM" id="MobiDB-lite"/>
    </source>
</evidence>
<gene>
    <name evidence="2" type="ORF">L21_0727</name>
</gene>
<dbReference type="EMBL" id="FMID01000019">
    <property type="protein sequence ID" value="SCL74843.1"/>
    <property type="molecule type" value="Genomic_DNA"/>
</dbReference>
<sequence>MLSFSDYANYRDKPCFLRDGGSESGPTAANDAPGTRSLTPASPDDRRCLAAFEEFQGRER</sequence>
<evidence type="ECO:0000313" key="2">
    <source>
        <dbReference type="EMBL" id="SCL74843.1"/>
    </source>
</evidence>
<organism evidence="2 3">
    <name type="scientific">Methanoculleus chikugoensis</name>
    <dbReference type="NCBI Taxonomy" id="118126"/>
    <lineage>
        <taxon>Archaea</taxon>
        <taxon>Methanobacteriati</taxon>
        <taxon>Methanobacteriota</taxon>
        <taxon>Stenosarchaea group</taxon>
        <taxon>Methanomicrobia</taxon>
        <taxon>Methanomicrobiales</taxon>
        <taxon>Methanomicrobiaceae</taxon>
        <taxon>Methanoculleus</taxon>
    </lineage>
</organism>
<evidence type="ECO:0000313" key="3">
    <source>
        <dbReference type="Proteomes" id="UP000184671"/>
    </source>
</evidence>
<dbReference type="AlphaFoldDB" id="A0A1M4MIY9"/>
<reference evidence="2 3" key="1">
    <citation type="submission" date="2016-08" db="EMBL/GenBank/DDBJ databases">
        <authorList>
            <person name="Seilhamer J.J."/>
        </authorList>
    </citation>
    <scope>NUCLEOTIDE SEQUENCE [LARGE SCALE GENOMIC DNA]</scope>
    <source>
        <strain evidence="2">L21-II-0</strain>
    </source>
</reference>